<feature type="domain" description="Retroviral polymerase SH3-like" evidence="2">
    <location>
        <begin position="112"/>
        <end position="161"/>
    </location>
</feature>
<dbReference type="InterPro" id="IPR057670">
    <property type="entry name" value="SH3_retrovirus"/>
</dbReference>
<evidence type="ECO:0000313" key="3">
    <source>
        <dbReference type="EMBL" id="GEU38778.1"/>
    </source>
</evidence>
<sequence>MFDVVDISKLKLTVGHPNGTLAKTTHVGNLKLDNDVVLFDVLVVTECCVILLYVHKLIKDKLNVVSRDGFRYFLTIVDDYTRLPSSVLSGKSPFFLVYGREPNLSHLRSYGCLCYAAIVKWSDKFSSKFENCILIGCASGKKAYKLFSLESRNVLYSKDSETQSKTAIPRPNDEEEGASGSKECGMHQPNTESGHSGNDVHLHQPGLDNTTIQSRYDELHTETLVGDNTQSKGNLFPRLKHMHAPLQSHFNFSLRVLKKLKLTLGIGIEFSKSNDAFKKGKKQATLSKSLVEAKYRTMASATCEVMWILKVLKDLGLNGLDPVTLFCENKFAIHIAANPIMHEKTKHFDIDVHIVREKVASGLIKTKKVDSKSQIADILTKALGSAQHAVLTKKLGMVNLFAS</sequence>
<evidence type="ECO:0000256" key="1">
    <source>
        <dbReference type="SAM" id="MobiDB-lite"/>
    </source>
</evidence>
<dbReference type="CDD" id="cd09272">
    <property type="entry name" value="RNase_HI_RT_Ty1"/>
    <property type="match status" value="1"/>
</dbReference>
<gene>
    <name evidence="3" type="ORF">Tci_010756</name>
</gene>
<proteinExistence type="predicted"/>
<evidence type="ECO:0000259" key="2">
    <source>
        <dbReference type="Pfam" id="PF25597"/>
    </source>
</evidence>
<feature type="region of interest" description="Disordered" evidence="1">
    <location>
        <begin position="160"/>
        <end position="207"/>
    </location>
</feature>
<dbReference type="PANTHER" id="PTHR11439">
    <property type="entry name" value="GAG-POL-RELATED RETROTRANSPOSON"/>
    <property type="match status" value="1"/>
</dbReference>
<organism evidence="3">
    <name type="scientific">Tanacetum cinerariifolium</name>
    <name type="common">Dalmatian daisy</name>
    <name type="synonym">Chrysanthemum cinerariifolium</name>
    <dbReference type="NCBI Taxonomy" id="118510"/>
    <lineage>
        <taxon>Eukaryota</taxon>
        <taxon>Viridiplantae</taxon>
        <taxon>Streptophyta</taxon>
        <taxon>Embryophyta</taxon>
        <taxon>Tracheophyta</taxon>
        <taxon>Spermatophyta</taxon>
        <taxon>Magnoliopsida</taxon>
        <taxon>eudicotyledons</taxon>
        <taxon>Gunneridae</taxon>
        <taxon>Pentapetalae</taxon>
        <taxon>asterids</taxon>
        <taxon>campanulids</taxon>
        <taxon>Asterales</taxon>
        <taxon>Asteraceae</taxon>
        <taxon>Asteroideae</taxon>
        <taxon>Anthemideae</taxon>
        <taxon>Anthemidinae</taxon>
        <taxon>Tanacetum</taxon>
    </lineage>
</organism>
<accession>A0A6L2JNV5</accession>
<comment type="caution">
    <text evidence="3">The sequence shown here is derived from an EMBL/GenBank/DDBJ whole genome shotgun (WGS) entry which is preliminary data.</text>
</comment>
<protein>
    <submittedName>
        <fullName evidence="3">Ribonuclease H-like domain-containing protein</fullName>
    </submittedName>
</protein>
<reference evidence="3" key="1">
    <citation type="journal article" date="2019" name="Sci. Rep.">
        <title>Draft genome of Tanacetum cinerariifolium, the natural source of mosquito coil.</title>
        <authorList>
            <person name="Yamashiro T."/>
            <person name="Shiraishi A."/>
            <person name="Satake H."/>
            <person name="Nakayama K."/>
        </authorList>
    </citation>
    <scope>NUCLEOTIDE SEQUENCE</scope>
</reference>
<name>A0A6L2JNV5_TANCI</name>
<dbReference type="PANTHER" id="PTHR11439:SF508">
    <property type="entry name" value="RNA-DIRECTED DNA POLYMERASE"/>
    <property type="match status" value="1"/>
</dbReference>
<dbReference type="AlphaFoldDB" id="A0A6L2JNV5"/>
<dbReference type="EMBL" id="BKCJ010001092">
    <property type="protein sequence ID" value="GEU38778.1"/>
    <property type="molecule type" value="Genomic_DNA"/>
</dbReference>
<dbReference type="Pfam" id="PF25597">
    <property type="entry name" value="SH3_retrovirus"/>
    <property type="match status" value="1"/>
</dbReference>